<dbReference type="STRING" id="1884381.SAMN05518846_11939"/>
<organism evidence="2 3">
    <name type="scientific">Brevibacillus centrosporus</name>
    <dbReference type="NCBI Taxonomy" id="54910"/>
    <lineage>
        <taxon>Bacteria</taxon>
        <taxon>Bacillati</taxon>
        <taxon>Bacillota</taxon>
        <taxon>Bacilli</taxon>
        <taxon>Bacillales</taxon>
        <taxon>Paenibacillaceae</taxon>
        <taxon>Brevibacillus</taxon>
    </lineage>
</organism>
<keyword evidence="2" id="KW-0687">Ribonucleoprotein</keyword>
<dbReference type="NCBIfam" id="TIGR03604">
    <property type="entry name" value="TOMM_cyclo_SagD"/>
    <property type="match status" value="1"/>
</dbReference>
<feature type="domain" description="YcaO" evidence="1">
    <location>
        <begin position="264"/>
        <end position="647"/>
    </location>
</feature>
<dbReference type="Gene3D" id="3.30.40.250">
    <property type="match status" value="1"/>
</dbReference>
<dbReference type="GO" id="GO:0005840">
    <property type="term" value="C:ribosome"/>
    <property type="evidence" value="ECO:0007669"/>
    <property type="project" value="UniProtKB-KW"/>
</dbReference>
<dbReference type="PROSITE" id="PS51664">
    <property type="entry name" value="YCAO"/>
    <property type="match status" value="1"/>
</dbReference>
<evidence type="ECO:0000259" key="1">
    <source>
        <dbReference type="PROSITE" id="PS51664"/>
    </source>
</evidence>
<proteinExistence type="predicted"/>
<evidence type="ECO:0000313" key="3">
    <source>
        <dbReference type="Proteomes" id="UP000198915"/>
    </source>
</evidence>
<keyword evidence="2" id="KW-0808">Transferase</keyword>
<dbReference type="InterPro" id="IPR003776">
    <property type="entry name" value="YcaO-like_dom"/>
</dbReference>
<dbReference type="InterPro" id="IPR022291">
    <property type="entry name" value="Bacteriocin_synth_cyclodeHase"/>
</dbReference>
<dbReference type="AlphaFoldDB" id="A0A1I4C340"/>
<reference evidence="3" key="1">
    <citation type="submission" date="2016-10" db="EMBL/GenBank/DDBJ databases">
        <authorList>
            <person name="Varghese N."/>
            <person name="Submissions S."/>
        </authorList>
    </citation>
    <scope>NUCLEOTIDE SEQUENCE [LARGE SCALE GENOMIC DNA]</scope>
    <source>
        <strain evidence="3">OK042</strain>
    </source>
</reference>
<dbReference type="GO" id="GO:0016740">
    <property type="term" value="F:transferase activity"/>
    <property type="evidence" value="ECO:0007669"/>
    <property type="project" value="UniProtKB-KW"/>
</dbReference>
<dbReference type="PANTHER" id="PTHR37809">
    <property type="entry name" value="RIBOSOMAL PROTEIN S12 METHYLTHIOTRANSFERASE ACCESSORY FACTOR YCAO"/>
    <property type="match status" value="1"/>
</dbReference>
<sequence length="647" mass="72984">MSAVVVVVGAGQLADLVCKELAVHYVVVRQPDWKSPLPLEADLALQLHDGWQPFAHLEAEEGARSYGIPWLRGFVAFGEGIIGPLVHPGMTGCSQCADMRMLMGGRERKEMWELHQRVRDRGSIAKDAWASRSGLLHMSYLIAAETKRVLQGEQAHTEGHMYLIHLKTLKTSRHFFLPDPSCKVCGMLPEDSPEAARIVLQPSPKLGPSSYRCRSLDDLKRGLRRDYLDYRTGFLNGKIRDLVSPFADVSVNLPLFQGDEGTAGRTHSYAESEMTAILEGLERYCGMAPRGKRTVIRDTYRNLRGQALDPTTVGLHTKEQYEQPGYPFTPFDPDHSLNWVWGYSFIQERPILVPELLAYYSLGFGEGFAFETSNGCALGGSLEEAIFYGILEVVERDSFLMTWYANLGLPRLDPYSAPDQELRFMLDRLQAVAGYEVHLFNATMENGIPSVWTLAKNTRKEGLNVICAGGAHPDPIRAVKSSIYEAAAMVLTLNDKFQANRDTYLQMLHDPAKVRKMDDHSMLYALPEAEERLHFLLNDERPLRTFAEEFKQPARHADLTEDVKDMLQRFQQLKQDVIVVDQTTPEILRNGLHCVKVLIPGMLPMTFGHHLTRLSGLDRVLRVPMELGYTAEPLTYEKLNPHPHPFP</sequence>
<dbReference type="Pfam" id="PF02624">
    <property type="entry name" value="YcaO"/>
    <property type="match status" value="1"/>
</dbReference>
<dbReference type="Gene3D" id="3.30.160.660">
    <property type="match status" value="1"/>
</dbReference>
<dbReference type="EMBL" id="FORT01000019">
    <property type="protein sequence ID" value="SFK75355.1"/>
    <property type="molecule type" value="Genomic_DNA"/>
</dbReference>
<accession>A0A1I4C340</accession>
<keyword evidence="3" id="KW-1185">Reference proteome</keyword>
<dbReference type="InterPro" id="IPR027624">
    <property type="entry name" value="TOMM_cyclo_SagD"/>
</dbReference>
<dbReference type="PANTHER" id="PTHR37809:SF1">
    <property type="entry name" value="RIBOSOMAL PROTEIN S12 METHYLTHIOTRANSFERASE ACCESSORY FACTOR YCAO"/>
    <property type="match status" value="1"/>
</dbReference>
<evidence type="ECO:0000313" key="2">
    <source>
        <dbReference type="EMBL" id="SFK75355.1"/>
    </source>
</evidence>
<dbReference type="RefSeq" id="WP_092275184.1">
    <property type="nucleotide sequence ID" value="NZ_FORT01000019.1"/>
</dbReference>
<dbReference type="Proteomes" id="UP000198915">
    <property type="component" value="Unassembled WGS sequence"/>
</dbReference>
<keyword evidence="2" id="KW-0689">Ribosomal protein</keyword>
<dbReference type="Gene3D" id="3.40.50.720">
    <property type="entry name" value="NAD(P)-binding Rossmann-like Domain"/>
    <property type="match status" value="1"/>
</dbReference>
<protein>
    <submittedName>
        <fullName evidence="2">Ribosomal protein S12 methylthiotransferase accessory factor</fullName>
    </submittedName>
</protein>
<dbReference type="NCBIfam" id="TIGR03882">
    <property type="entry name" value="cyclo_dehyd_2"/>
    <property type="match status" value="1"/>
</dbReference>
<gene>
    <name evidence="2" type="ORF">SAMN05518846_11939</name>
</gene>
<dbReference type="Gene3D" id="3.30.1330.230">
    <property type="match status" value="1"/>
</dbReference>
<name>A0A1I4C340_9BACL</name>